<keyword evidence="21" id="KW-1185">Reference proteome</keyword>
<dbReference type="InterPro" id="IPR036397">
    <property type="entry name" value="RNaseH_sf"/>
</dbReference>
<evidence type="ECO:0000256" key="16">
    <source>
        <dbReference type="ARBA" id="ARBA00023172"/>
    </source>
</evidence>
<dbReference type="CDD" id="cd00024">
    <property type="entry name" value="CD_CSD"/>
    <property type="match status" value="1"/>
</dbReference>
<dbReference type="SUPFAM" id="SSF56672">
    <property type="entry name" value="DNA/RNA polymerases"/>
    <property type="match status" value="1"/>
</dbReference>
<dbReference type="PRINTS" id="PR00504">
    <property type="entry name" value="CHROMODOMAIN"/>
</dbReference>
<dbReference type="InterPro" id="IPR012337">
    <property type="entry name" value="RNaseH-like_sf"/>
</dbReference>
<keyword evidence="12" id="KW-0229">DNA integration</keyword>
<evidence type="ECO:0000256" key="15">
    <source>
        <dbReference type="ARBA" id="ARBA00023125"/>
    </source>
</evidence>
<evidence type="ECO:0000256" key="14">
    <source>
        <dbReference type="ARBA" id="ARBA00022932"/>
    </source>
</evidence>
<keyword evidence="6" id="KW-0540">Nuclease</keyword>
<dbReference type="InterPro" id="IPR017984">
    <property type="entry name" value="Chromo_dom_subgr"/>
</dbReference>
<evidence type="ECO:0000256" key="3">
    <source>
        <dbReference type="ARBA" id="ARBA00022670"/>
    </source>
</evidence>
<keyword evidence="5" id="KW-0548">Nucleotidyltransferase</keyword>
<keyword evidence="15" id="KW-0238">DNA-binding</keyword>
<accession>A0A1W5CUG7</accession>
<dbReference type="GO" id="GO:0015074">
    <property type="term" value="P:DNA integration"/>
    <property type="evidence" value="ECO:0007669"/>
    <property type="project" value="UniProtKB-KW"/>
</dbReference>
<dbReference type="GO" id="GO:0006338">
    <property type="term" value="P:chromatin remodeling"/>
    <property type="evidence" value="ECO:0007669"/>
    <property type="project" value="UniProtKB-ARBA"/>
</dbReference>
<evidence type="ECO:0000256" key="9">
    <source>
        <dbReference type="ARBA" id="ARBA00022759"/>
    </source>
</evidence>
<evidence type="ECO:0000256" key="13">
    <source>
        <dbReference type="ARBA" id="ARBA00022918"/>
    </source>
</evidence>
<evidence type="ECO:0000256" key="18">
    <source>
        <dbReference type="SAM" id="MobiDB-lite"/>
    </source>
</evidence>
<protein>
    <submittedName>
        <fullName evidence="20">Ribonuclease H-like domain</fullName>
    </submittedName>
</protein>
<evidence type="ECO:0000256" key="17">
    <source>
        <dbReference type="ARBA" id="ARBA00023242"/>
    </source>
</evidence>
<dbReference type="GO" id="GO:0003677">
    <property type="term" value="F:DNA binding"/>
    <property type="evidence" value="ECO:0007669"/>
    <property type="project" value="UniProtKB-KW"/>
</dbReference>
<dbReference type="GO" id="GO:0004519">
    <property type="term" value="F:endonuclease activity"/>
    <property type="evidence" value="ECO:0007669"/>
    <property type="project" value="UniProtKB-KW"/>
</dbReference>
<keyword evidence="7" id="KW-0479">Metal-binding</keyword>
<dbReference type="InterPro" id="IPR041373">
    <property type="entry name" value="RT_RNaseH"/>
</dbReference>
<evidence type="ECO:0000256" key="11">
    <source>
        <dbReference type="ARBA" id="ARBA00022842"/>
    </source>
</evidence>
<dbReference type="InterPro" id="IPR041588">
    <property type="entry name" value="Integrase_H2C2"/>
</dbReference>
<dbReference type="InterPro" id="IPR043502">
    <property type="entry name" value="DNA/RNA_pol_sf"/>
</dbReference>
<comment type="subcellular location">
    <subcellularLocation>
        <location evidence="1">Nucleus</location>
    </subcellularLocation>
</comment>
<keyword evidence="3" id="KW-0645">Protease</keyword>
<evidence type="ECO:0000256" key="7">
    <source>
        <dbReference type="ARBA" id="ARBA00022723"/>
    </source>
</evidence>
<dbReference type="InterPro" id="IPR000953">
    <property type="entry name" value="Chromo/chromo_shadow_dom"/>
</dbReference>
<keyword evidence="13" id="KW-0695">RNA-directed DNA polymerase</keyword>
<dbReference type="SUPFAM" id="SSF53098">
    <property type="entry name" value="Ribonuclease H-like"/>
    <property type="match status" value="1"/>
</dbReference>
<evidence type="ECO:0000256" key="1">
    <source>
        <dbReference type="ARBA" id="ARBA00004123"/>
    </source>
</evidence>
<evidence type="ECO:0000256" key="4">
    <source>
        <dbReference type="ARBA" id="ARBA00022679"/>
    </source>
</evidence>
<keyword evidence="10" id="KW-0378">Hydrolase</keyword>
<dbReference type="PANTHER" id="PTHR37984:SF5">
    <property type="entry name" value="PROTEIN NYNRIN-LIKE"/>
    <property type="match status" value="1"/>
</dbReference>
<feature type="domain" description="Chromo" evidence="19">
    <location>
        <begin position="616"/>
        <end position="666"/>
    </location>
</feature>
<keyword evidence="17" id="KW-0539">Nucleus</keyword>
<dbReference type="Pfam" id="PF00385">
    <property type="entry name" value="Chromo"/>
    <property type="match status" value="1"/>
</dbReference>
<keyword evidence="4" id="KW-0808">Transferase</keyword>
<evidence type="ECO:0000259" key="19">
    <source>
        <dbReference type="PROSITE" id="PS50013"/>
    </source>
</evidence>
<reference evidence="21" key="1">
    <citation type="submission" date="2017-03" db="EMBL/GenBank/DDBJ databases">
        <authorList>
            <person name="Sharma R."/>
            <person name="Thines M."/>
        </authorList>
    </citation>
    <scope>NUCLEOTIDE SEQUENCE [LARGE SCALE GENOMIC DNA]</scope>
</reference>
<feature type="compositionally biased region" description="Polar residues" evidence="18">
    <location>
        <begin position="685"/>
        <end position="701"/>
    </location>
</feature>
<dbReference type="Pfam" id="PF24626">
    <property type="entry name" value="SH3_Tf2-1"/>
    <property type="match status" value="1"/>
</dbReference>
<dbReference type="InterPro" id="IPR050951">
    <property type="entry name" value="Retrovirus_Pol_polyprotein"/>
</dbReference>
<keyword evidence="16" id="KW-0233">DNA recombination</keyword>
<feature type="region of interest" description="Disordered" evidence="18">
    <location>
        <begin position="670"/>
        <end position="701"/>
    </location>
</feature>
<evidence type="ECO:0000256" key="12">
    <source>
        <dbReference type="ARBA" id="ARBA00022908"/>
    </source>
</evidence>
<dbReference type="GO" id="GO:0003887">
    <property type="term" value="F:DNA-directed DNA polymerase activity"/>
    <property type="evidence" value="ECO:0007669"/>
    <property type="project" value="UniProtKB-KW"/>
</dbReference>
<dbReference type="AlphaFoldDB" id="A0A1W5CUG7"/>
<keyword evidence="14" id="KW-0239">DNA-directed DNA polymerase</keyword>
<dbReference type="GO" id="GO:0003964">
    <property type="term" value="F:RNA-directed DNA polymerase activity"/>
    <property type="evidence" value="ECO:0007669"/>
    <property type="project" value="UniProtKB-KW"/>
</dbReference>
<dbReference type="Gene3D" id="3.30.70.270">
    <property type="match status" value="1"/>
</dbReference>
<dbReference type="PROSITE" id="PS50013">
    <property type="entry name" value="CHROMO_2"/>
    <property type="match status" value="1"/>
</dbReference>
<evidence type="ECO:0000256" key="6">
    <source>
        <dbReference type="ARBA" id="ARBA00022722"/>
    </source>
</evidence>
<dbReference type="Gene3D" id="3.30.420.10">
    <property type="entry name" value="Ribonuclease H-like superfamily/Ribonuclease H"/>
    <property type="match status" value="1"/>
</dbReference>
<dbReference type="GO" id="GO:0004190">
    <property type="term" value="F:aspartic-type endopeptidase activity"/>
    <property type="evidence" value="ECO:0007669"/>
    <property type="project" value="UniProtKB-KW"/>
</dbReference>
<dbReference type="SMART" id="SM00298">
    <property type="entry name" value="CHROMO"/>
    <property type="match status" value="1"/>
</dbReference>
<dbReference type="InterPro" id="IPR023780">
    <property type="entry name" value="Chromo_domain"/>
</dbReference>
<dbReference type="Pfam" id="PF17917">
    <property type="entry name" value="RT_RNaseH"/>
    <property type="match status" value="1"/>
</dbReference>
<keyword evidence="9" id="KW-0255">Endonuclease</keyword>
<evidence type="ECO:0000313" key="21">
    <source>
        <dbReference type="Proteomes" id="UP000192927"/>
    </source>
</evidence>
<dbReference type="PANTHER" id="PTHR37984">
    <property type="entry name" value="PROTEIN CBG26694"/>
    <property type="match status" value="1"/>
</dbReference>
<evidence type="ECO:0000256" key="10">
    <source>
        <dbReference type="ARBA" id="ARBA00022801"/>
    </source>
</evidence>
<dbReference type="Pfam" id="PF17921">
    <property type="entry name" value="Integrase_H2C2"/>
    <property type="match status" value="1"/>
</dbReference>
<organism evidence="20 21">
    <name type="scientific">Lasallia pustulata</name>
    <dbReference type="NCBI Taxonomy" id="136370"/>
    <lineage>
        <taxon>Eukaryota</taxon>
        <taxon>Fungi</taxon>
        <taxon>Dikarya</taxon>
        <taxon>Ascomycota</taxon>
        <taxon>Pezizomycotina</taxon>
        <taxon>Lecanoromycetes</taxon>
        <taxon>OSLEUM clade</taxon>
        <taxon>Umbilicariomycetidae</taxon>
        <taxon>Umbilicariales</taxon>
        <taxon>Umbilicariaceae</taxon>
        <taxon>Lasallia</taxon>
    </lineage>
</organism>
<dbReference type="InterPro" id="IPR056924">
    <property type="entry name" value="SH3_Tf2-1"/>
</dbReference>
<comment type="subunit">
    <text evidence="2">Component of the NuA4 histone acetyltransferase complex.</text>
</comment>
<proteinExistence type="predicted"/>
<keyword evidence="8" id="KW-0064">Aspartyl protease</keyword>
<dbReference type="InterPro" id="IPR016197">
    <property type="entry name" value="Chromo-like_dom_sf"/>
</dbReference>
<evidence type="ECO:0000313" key="20">
    <source>
        <dbReference type="EMBL" id="SLM34471.1"/>
    </source>
</evidence>
<dbReference type="GO" id="GO:0006508">
    <property type="term" value="P:proteolysis"/>
    <property type="evidence" value="ECO:0007669"/>
    <property type="project" value="UniProtKB-KW"/>
</dbReference>
<evidence type="ECO:0000256" key="2">
    <source>
        <dbReference type="ARBA" id="ARBA00011353"/>
    </source>
</evidence>
<dbReference type="Gene3D" id="1.10.340.70">
    <property type="match status" value="1"/>
</dbReference>
<evidence type="ECO:0000256" key="5">
    <source>
        <dbReference type="ARBA" id="ARBA00022695"/>
    </source>
</evidence>
<name>A0A1W5CUG7_9LECA</name>
<sequence length="701" mass="81211">MNTVRSNNEISTLAQIGIPAEYAEYKEMFKERADHDTLPEHQTWDHKIPIVPGKNPEKQPIYPISEVKLEMEVLRLSLEKSEFHKQEIDFLGYIIRPGELGMDPNKVTAIQEWPEPKTVKEVQAFLGFANFYQRFIKKACLSQQKDKKLVPVAFYSQKLAPTELNYKIHDKELLVIVDALKQWRVYLEGSKTKVKVYSDHKNLKSFTTTKVLNRRQVRWSEELAAYHFWIYYQKGSLNGQADALSRRADYVTDIPKTARQVLEVDADGNLAYHQQQIAATFEVTDTKGKQLIREALTKDKAIKDLCTPNQEPGSPFEYKDGILWFNGKCYIPKSARDWVIRTCHNDRVQGHQGIKQTLDKVATHWYILRARHEVEEYIQKCDKCQWSKHTQHAPYGRLQPVPTINQPWKMITFDFIIKKFVPYLEGSSAEELAYAFYKSVVANHGLPTQIISDQDKLVTDRQTEQLNQTLEQYLQNYVNYQQDNWVELLPVAQLVYNTAKNATIGCMPFYANYGFEADVKNVLRGLQPIAQKAKYYNSKRKKGPSLEEGDKKLNHTKLGPFCIKKTLGPDEYKLKLPKSMKIHPVLHTTVLEPAHPSIPIATQVPTLETDNNDKEYVVEKVLQSQLVDGRLQYLVKWKGYSMDNNTWEPASQFTLKKVLQDFHRHHPEQLRTVLPQGHRTENPPERTSQATTQQPMRGQPN</sequence>
<evidence type="ECO:0000256" key="8">
    <source>
        <dbReference type="ARBA" id="ARBA00022750"/>
    </source>
</evidence>
<dbReference type="Gene3D" id="2.40.50.40">
    <property type="match status" value="1"/>
</dbReference>
<dbReference type="InterPro" id="IPR043128">
    <property type="entry name" value="Rev_trsase/Diguanyl_cyclase"/>
</dbReference>
<dbReference type="GO" id="GO:0046872">
    <property type="term" value="F:metal ion binding"/>
    <property type="evidence" value="ECO:0007669"/>
    <property type="project" value="UniProtKB-KW"/>
</dbReference>
<dbReference type="CDD" id="cd09274">
    <property type="entry name" value="RNase_HI_RT_Ty3"/>
    <property type="match status" value="1"/>
</dbReference>
<dbReference type="EMBL" id="FWEW01000278">
    <property type="protein sequence ID" value="SLM34471.1"/>
    <property type="molecule type" value="Genomic_DNA"/>
</dbReference>
<keyword evidence="11" id="KW-0460">Magnesium</keyword>
<dbReference type="Proteomes" id="UP000192927">
    <property type="component" value="Unassembled WGS sequence"/>
</dbReference>
<dbReference type="SUPFAM" id="SSF54160">
    <property type="entry name" value="Chromo domain-like"/>
    <property type="match status" value="1"/>
</dbReference>
<dbReference type="GO" id="GO:0005634">
    <property type="term" value="C:nucleus"/>
    <property type="evidence" value="ECO:0007669"/>
    <property type="project" value="UniProtKB-SubCell"/>
</dbReference>
<dbReference type="GO" id="GO:0006310">
    <property type="term" value="P:DNA recombination"/>
    <property type="evidence" value="ECO:0007669"/>
    <property type="project" value="UniProtKB-KW"/>
</dbReference>